<evidence type="ECO:0000313" key="3">
    <source>
        <dbReference type="Proteomes" id="UP000604737"/>
    </source>
</evidence>
<gene>
    <name evidence="2" type="ORF">GCM10007350_04380</name>
</gene>
<dbReference type="EMBL" id="BMYO01000001">
    <property type="protein sequence ID" value="GHD56736.1"/>
    <property type="molecule type" value="Genomic_DNA"/>
</dbReference>
<dbReference type="RefSeq" id="WP_189458504.1">
    <property type="nucleotide sequence ID" value="NZ_BMYO01000001.1"/>
</dbReference>
<organism evidence="2 3">
    <name type="scientific">Jeongeupia chitinilytica</name>
    <dbReference type="NCBI Taxonomy" id="1041641"/>
    <lineage>
        <taxon>Bacteria</taxon>
        <taxon>Pseudomonadati</taxon>
        <taxon>Pseudomonadota</taxon>
        <taxon>Betaproteobacteria</taxon>
        <taxon>Neisseriales</taxon>
        <taxon>Chitinibacteraceae</taxon>
        <taxon>Jeongeupia</taxon>
    </lineage>
</organism>
<evidence type="ECO:0000313" key="2">
    <source>
        <dbReference type="EMBL" id="GHD56736.1"/>
    </source>
</evidence>
<feature type="domain" description="DUF7916" evidence="1">
    <location>
        <begin position="6"/>
        <end position="308"/>
    </location>
</feature>
<keyword evidence="3" id="KW-1185">Reference proteome</keyword>
<evidence type="ECO:0000259" key="1">
    <source>
        <dbReference type="Pfam" id="PF25509"/>
    </source>
</evidence>
<sequence>MHKRLLDCNASDLARIGKADLLHAIHASEGRVLVCETIGAVQPMLVTISNAEFAASMGADLLLLNLFDVNHPVVNGLPKDTAPDDVVRTIKHLTGRVIGINLEPVDPAFGESEDELWGMQPGRLATVANAQKAAAMGVNLLVLTGNPGNGVSNAAITHTLRAINAEVGDRLVLVAGKMHASGILGEGAEQIITRADIDEFVAAGANVILLPAPGTVPGITLEYVRDLVGYAHKLGVLTLTAVGTSQEGADEATIRQIALMAKMTGTDLHHLGDTGYMGMALPENITAYSIAIRGRRHTYARIARSINR</sequence>
<reference evidence="3" key="1">
    <citation type="journal article" date="2019" name="Int. J. Syst. Evol. Microbiol.">
        <title>The Global Catalogue of Microorganisms (GCM) 10K type strain sequencing project: providing services to taxonomists for standard genome sequencing and annotation.</title>
        <authorList>
            <consortium name="The Broad Institute Genomics Platform"/>
            <consortium name="The Broad Institute Genome Sequencing Center for Infectious Disease"/>
            <person name="Wu L."/>
            <person name="Ma J."/>
        </authorList>
    </citation>
    <scope>NUCLEOTIDE SEQUENCE [LARGE SCALE GENOMIC DNA]</scope>
    <source>
        <strain evidence="3">KCTC 23701</strain>
    </source>
</reference>
<name>A0ABQ3GX61_9NEIS</name>
<comment type="caution">
    <text evidence="2">The sequence shown here is derived from an EMBL/GenBank/DDBJ whole genome shotgun (WGS) entry which is preliminary data.</text>
</comment>
<proteinExistence type="predicted"/>
<dbReference type="Pfam" id="PF25509">
    <property type="entry name" value="DUF7916"/>
    <property type="match status" value="1"/>
</dbReference>
<accession>A0ABQ3GX61</accession>
<protein>
    <recommendedName>
        <fullName evidence="1">DUF7916 domain-containing protein</fullName>
    </recommendedName>
</protein>
<dbReference type="Proteomes" id="UP000604737">
    <property type="component" value="Unassembled WGS sequence"/>
</dbReference>
<dbReference type="InterPro" id="IPR057238">
    <property type="entry name" value="DUF7916"/>
</dbReference>